<dbReference type="Gene3D" id="2.60.40.150">
    <property type="entry name" value="C2 domain"/>
    <property type="match status" value="1"/>
</dbReference>
<organism evidence="3 4">
    <name type="scientific">Marchantia polymorpha subsp. ruderalis</name>
    <dbReference type="NCBI Taxonomy" id="1480154"/>
    <lineage>
        <taxon>Eukaryota</taxon>
        <taxon>Viridiplantae</taxon>
        <taxon>Streptophyta</taxon>
        <taxon>Embryophyta</taxon>
        <taxon>Marchantiophyta</taxon>
        <taxon>Marchantiopsida</taxon>
        <taxon>Marchantiidae</taxon>
        <taxon>Marchantiales</taxon>
        <taxon>Marchantiaceae</taxon>
        <taxon>Marchantia</taxon>
    </lineage>
</organism>
<evidence type="ECO:0000313" key="3">
    <source>
        <dbReference type="EMBL" id="OAE22292.1"/>
    </source>
</evidence>
<name>A0A176VPQ8_MARPO</name>
<dbReference type="Proteomes" id="UP000077202">
    <property type="component" value="Unassembled WGS sequence"/>
</dbReference>
<dbReference type="PANTHER" id="PTHR16166">
    <property type="entry name" value="VACUOLAR PROTEIN SORTING-ASSOCIATED PROTEIN VPS13"/>
    <property type="match status" value="1"/>
</dbReference>
<comment type="caution">
    <text evidence="3">The sequence shown here is derived from an EMBL/GenBank/DDBJ whole genome shotgun (WGS) entry which is preliminary data.</text>
</comment>
<accession>A0A176VPQ8</accession>
<feature type="domain" description="C2" evidence="2">
    <location>
        <begin position="177"/>
        <end position="320"/>
    </location>
</feature>
<gene>
    <name evidence="3" type="ORF">AXG93_1504s1020</name>
</gene>
<dbReference type="Pfam" id="PF00168">
    <property type="entry name" value="C2"/>
    <property type="match status" value="1"/>
</dbReference>
<keyword evidence="4" id="KW-1185">Reference proteome</keyword>
<evidence type="ECO:0000313" key="4">
    <source>
        <dbReference type="Proteomes" id="UP000077202"/>
    </source>
</evidence>
<dbReference type="GO" id="GO:0006623">
    <property type="term" value="P:protein targeting to vacuole"/>
    <property type="evidence" value="ECO:0007669"/>
    <property type="project" value="TreeGrafter"/>
</dbReference>
<dbReference type="EMBL" id="LVLJ01003222">
    <property type="protein sequence ID" value="OAE22292.1"/>
    <property type="molecule type" value="Genomic_DNA"/>
</dbReference>
<evidence type="ECO:0000259" key="2">
    <source>
        <dbReference type="PROSITE" id="PS50004"/>
    </source>
</evidence>
<evidence type="ECO:0000256" key="1">
    <source>
        <dbReference type="ARBA" id="ARBA00006545"/>
    </source>
</evidence>
<dbReference type="InterPro" id="IPR026847">
    <property type="entry name" value="VPS13"/>
</dbReference>
<dbReference type="InterPro" id="IPR035892">
    <property type="entry name" value="C2_domain_sf"/>
</dbReference>
<dbReference type="CDD" id="cd00030">
    <property type="entry name" value="C2"/>
    <property type="match status" value="1"/>
</dbReference>
<dbReference type="AlphaFoldDB" id="A0A176VPQ8"/>
<reference evidence="3" key="1">
    <citation type="submission" date="2016-03" db="EMBL/GenBank/DDBJ databases">
        <title>Mechanisms controlling the formation of the plant cell surface in tip-growing cells are functionally conserved among land plants.</title>
        <authorList>
            <person name="Honkanen S."/>
            <person name="Jones V.A."/>
            <person name="Morieri G."/>
            <person name="Champion C."/>
            <person name="Hetherington A.J."/>
            <person name="Kelly S."/>
            <person name="Saint-Marcoux D."/>
            <person name="Proust H."/>
            <person name="Prescott H."/>
            <person name="Dolan L."/>
        </authorList>
    </citation>
    <scope>NUCLEOTIDE SEQUENCE [LARGE SCALE GENOMIC DNA]</scope>
    <source>
        <tissue evidence="3">Whole gametophyte</tissue>
    </source>
</reference>
<dbReference type="PANTHER" id="PTHR16166:SF93">
    <property type="entry name" value="INTERMEMBRANE LIPID TRANSFER PROTEIN VPS13"/>
    <property type="match status" value="1"/>
</dbReference>
<proteinExistence type="inferred from homology"/>
<dbReference type="InterPro" id="IPR000008">
    <property type="entry name" value="C2_dom"/>
</dbReference>
<dbReference type="SUPFAM" id="SSF49562">
    <property type="entry name" value="C2 domain (Calcium/lipid-binding domain, CaLB)"/>
    <property type="match status" value="1"/>
</dbReference>
<comment type="similarity">
    <text evidence="1">Belongs to the VPS13 family.</text>
</comment>
<dbReference type="GO" id="GO:0045053">
    <property type="term" value="P:protein retention in Golgi apparatus"/>
    <property type="evidence" value="ECO:0007669"/>
    <property type="project" value="TreeGrafter"/>
</dbReference>
<dbReference type="PROSITE" id="PS50004">
    <property type="entry name" value="C2"/>
    <property type="match status" value="1"/>
</dbReference>
<sequence length="354" mass="39115">MTPVIDMTVTNINLAAHGRSEAFSVVVITAIAASTFNLRLEAWEPLIEPFDGIIKYESYDNTAEASLKVGKRFRITAANVVNVNMTSAAIDSLVGAMLAWRKQVEFEEKARMVMQVEEKEDTDSNNSTLSSALEEEDLEKVVIENSLGSDLYLRTFKDDFQKVTVLAMEQTSFVRLPPPKFPDKFMTGTDTRPNRHYVVVHVAEAKDLLVNDDGNGQEYLCALRVAATRQSADAQKALPQSARSRCVRPSSLTQGPSSLLATAKWNEVFLFEVSHQGSASLEVVVTNMAAKGGKGQAVGVVSVPMEDLSGSKQNQSALWNIVKQSIVRRSSWPTVHEKTFTLHPPRKRVMLLKL</sequence>
<protein>
    <recommendedName>
        <fullName evidence="2">C2 domain-containing protein</fullName>
    </recommendedName>
</protein>